<accession>A0A212RAX5</accession>
<dbReference type="AlphaFoldDB" id="A0A212RAX5"/>
<dbReference type="RefSeq" id="WP_088571731.1">
    <property type="nucleotide sequence ID" value="NZ_FYEK01000041.1"/>
</dbReference>
<gene>
    <name evidence="4" type="ORF">SAMN02746019_00015560</name>
</gene>
<dbReference type="SUPFAM" id="SSF53335">
    <property type="entry name" value="S-adenosyl-L-methionine-dependent methyltransferases"/>
    <property type="match status" value="1"/>
</dbReference>
<dbReference type="Gene3D" id="3.40.50.150">
    <property type="entry name" value="Vaccinia Virus protein VP39"/>
    <property type="match status" value="1"/>
</dbReference>
<evidence type="ECO:0000313" key="4">
    <source>
        <dbReference type="EMBL" id="SNB69406.1"/>
    </source>
</evidence>
<dbReference type="GO" id="GO:0032259">
    <property type="term" value="P:methylation"/>
    <property type="evidence" value="ECO:0007669"/>
    <property type="project" value="UniProtKB-KW"/>
</dbReference>
<protein>
    <submittedName>
        <fullName evidence="4">Methylase involved in ubiquinone/menaquinone biosynthesis</fullName>
    </submittedName>
</protein>
<feature type="domain" description="Methyltransferase" evidence="3">
    <location>
        <begin position="36"/>
        <end position="132"/>
    </location>
</feature>
<reference evidence="5" key="1">
    <citation type="submission" date="2017-06" db="EMBL/GenBank/DDBJ databases">
        <authorList>
            <person name="Varghese N."/>
            <person name="Submissions S."/>
        </authorList>
    </citation>
    <scope>NUCLEOTIDE SEQUENCE [LARGE SCALE GENOMIC DNA]</scope>
    <source>
        <strain evidence="5">JAD2</strain>
    </source>
</reference>
<proteinExistence type="predicted"/>
<dbReference type="Pfam" id="PF13649">
    <property type="entry name" value="Methyltransf_25"/>
    <property type="match status" value="1"/>
</dbReference>
<dbReference type="CDD" id="cd02440">
    <property type="entry name" value="AdoMet_MTases"/>
    <property type="match status" value="1"/>
</dbReference>
<dbReference type="OrthoDB" id="9811589at2"/>
<evidence type="ECO:0000256" key="1">
    <source>
        <dbReference type="ARBA" id="ARBA00022603"/>
    </source>
</evidence>
<dbReference type="InterPro" id="IPR029063">
    <property type="entry name" value="SAM-dependent_MTases_sf"/>
</dbReference>
<keyword evidence="4" id="KW-0830">Ubiquinone</keyword>
<dbReference type="EMBL" id="FYEK01000041">
    <property type="protein sequence ID" value="SNB69406.1"/>
    <property type="molecule type" value="Genomic_DNA"/>
</dbReference>
<dbReference type="Proteomes" id="UP000197025">
    <property type="component" value="Unassembled WGS sequence"/>
</dbReference>
<keyword evidence="5" id="KW-1185">Reference proteome</keyword>
<dbReference type="InterPro" id="IPR041698">
    <property type="entry name" value="Methyltransf_25"/>
</dbReference>
<dbReference type="InParanoid" id="A0A212RAX5"/>
<dbReference type="PANTHER" id="PTHR43861">
    <property type="entry name" value="TRANS-ACONITATE 2-METHYLTRANSFERASE-RELATED"/>
    <property type="match status" value="1"/>
</dbReference>
<sequence>MNYEAFAEFYDRFFGDFLDDLAFYQGYAERAGSPLLEVGCGTGRLTVPLAAAGFHLTGLEAAGAMLERARARAEAAGVADRIRWVQGDAIRGIPDGPYPMAFIPLNTFLHFDSLEAQQAVLRHLHRALEPGGFLLLDCLNPDAAFLAEHGQVVLRGWQEEGSSLLLWFEARRVDAAAQRLELVILVEILNPDGTWRRWAFPSSMRFVWPGELRLLLEGCGFTVEAMFGNYDLSPYREDSPQMLVVARRR</sequence>
<evidence type="ECO:0000256" key="2">
    <source>
        <dbReference type="ARBA" id="ARBA00022679"/>
    </source>
</evidence>
<dbReference type="GO" id="GO:0008168">
    <property type="term" value="F:methyltransferase activity"/>
    <property type="evidence" value="ECO:0007669"/>
    <property type="project" value="UniProtKB-KW"/>
</dbReference>
<name>A0A212RAX5_9CHLR</name>
<dbReference type="PANTHER" id="PTHR43861:SF1">
    <property type="entry name" value="TRANS-ACONITATE 2-METHYLTRANSFERASE"/>
    <property type="match status" value="1"/>
</dbReference>
<keyword evidence="1 4" id="KW-0489">Methyltransferase</keyword>
<evidence type="ECO:0000259" key="3">
    <source>
        <dbReference type="Pfam" id="PF13649"/>
    </source>
</evidence>
<organism evidence="4 5">
    <name type="scientific">Thermoflexus hugenholtzii JAD2</name>
    <dbReference type="NCBI Taxonomy" id="877466"/>
    <lineage>
        <taxon>Bacteria</taxon>
        <taxon>Bacillati</taxon>
        <taxon>Chloroflexota</taxon>
        <taxon>Thermoflexia</taxon>
        <taxon>Thermoflexales</taxon>
        <taxon>Thermoflexaceae</taxon>
        <taxon>Thermoflexus</taxon>
    </lineage>
</organism>
<evidence type="ECO:0000313" key="5">
    <source>
        <dbReference type="Proteomes" id="UP000197025"/>
    </source>
</evidence>
<keyword evidence="2" id="KW-0808">Transferase</keyword>
<dbReference type="FunCoup" id="A0A212RAX5">
    <property type="interactions" value="97"/>
</dbReference>